<dbReference type="EMBL" id="JAODUO010000060">
    <property type="protein sequence ID" value="KAK2191096.1"/>
    <property type="molecule type" value="Genomic_DNA"/>
</dbReference>
<evidence type="ECO:0000313" key="2">
    <source>
        <dbReference type="Proteomes" id="UP001209878"/>
    </source>
</evidence>
<protein>
    <submittedName>
        <fullName evidence="1">Uncharacterized protein</fullName>
    </submittedName>
</protein>
<dbReference type="Proteomes" id="UP001209878">
    <property type="component" value="Unassembled WGS sequence"/>
</dbReference>
<proteinExistence type="predicted"/>
<keyword evidence="2" id="KW-1185">Reference proteome</keyword>
<dbReference type="AlphaFoldDB" id="A0AAD9UIZ3"/>
<sequence>MEELLIRKNLRWTGHLMRMSPDRLPKQILYSQLSSGHRK</sequence>
<comment type="caution">
    <text evidence="1">The sequence shown here is derived from an EMBL/GenBank/DDBJ whole genome shotgun (WGS) entry which is preliminary data.</text>
</comment>
<accession>A0AAD9UIZ3</accession>
<reference evidence="1" key="1">
    <citation type="journal article" date="2023" name="Mol. Biol. Evol.">
        <title>Third-Generation Sequencing Reveals the Adaptive Role of the Epigenome in Three Deep-Sea Polychaetes.</title>
        <authorList>
            <person name="Perez M."/>
            <person name="Aroh O."/>
            <person name="Sun Y."/>
            <person name="Lan Y."/>
            <person name="Juniper S.K."/>
            <person name="Young C.R."/>
            <person name="Angers B."/>
            <person name="Qian P.Y."/>
        </authorList>
    </citation>
    <scope>NUCLEOTIDE SEQUENCE</scope>
    <source>
        <strain evidence="1">R07B-5</strain>
    </source>
</reference>
<organism evidence="1 2">
    <name type="scientific">Ridgeia piscesae</name>
    <name type="common">Tubeworm</name>
    <dbReference type="NCBI Taxonomy" id="27915"/>
    <lineage>
        <taxon>Eukaryota</taxon>
        <taxon>Metazoa</taxon>
        <taxon>Spiralia</taxon>
        <taxon>Lophotrochozoa</taxon>
        <taxon>Annelida</taxon>
        <taxon>Polychaeta</taxon>
        <taxon>Sedentaria</taxon>
        <taxon>Canalipalpata</taxon>
        <taxon>Sabellida</taxon>
        <taxon>Siboglinidae</taxon>
        <taxon>Ridgeia</taxon>
    </lineage>
</organism>
<evidence type="ECO:0000313" key="1">
    <source>
        <dbReference type="EMBL" id="KAK2191096.1"/>
    </source>
</evidence>
<name>A0AAD9UIZ3_RIDPI</name>
<gene>
    <name evidence="1" type="ORF">NP493_61g01016</name>
</gene>